<dbReference type="Proteomes" id="UP000887579">
    <property type="component" value="Unplaced"/>
</dbReference>
<name>A0AC34F9R6_9BILA</name>
<proteinExistence type="predicted"/>
<accession>A0AC34F9R6</accession>
<dbReference type="WBParaSite" id="ES5_v2.g14020.t1">
    <property type="protein sequence ID" value="ES5_v2.g14020.t1"/>
    <property type="gene ID" value="ES5_v2.g14020"/>
</dbReference>
<organism evidence="1 2">
    <name type="scientific">Panagrolaimus sp. ES5</name>
    <dbReference type="NCBI Taxonomy" id="591445"/>
    <lineage>
        <taxon>Eukaryota</taxon>
        <taxon>Metazoa</taxon>
        <taxon>Ecdysozoa</taxon>
        <taxon>Nematoda</taxon>
        <taxon>Chromadorea</taxon>
        <taxon>Rhabditida</taxon>
        <taxon>Tylenchina</taxon>
        <taxon>Panagrolaimomorpha</taxon>
        <taxon>Panagrolaimoidea</taxon>
        <taxon>Panagrolaimidae</taxon>
        <taxon>Panagrolaimus</taxon>
    </lineage>
</organism>
<evidence type="ECO:0000313" key="1">
    <source>
        <dbReference type="Proteomes" id="UP000887579"/>
    </source>
</evidence>
<reference evidence="2" key="1">
    <citation type="submission" date="2022-11" db="UniProtKB">
        <authorList>
            <consortium name="WormBaseParasite"/>
        </authorList>
    </citation>
    <scope>IDENTIFICATION</scope>
</reference>
<sequence>MPKDLKMVAKYWGLNFRLNPKFSTEIITKQTLLPQRFLTALEQNSRNHLIPAAREYWKRVWETHQTIDSENDLREVAESIGLTDIEKYIELTKSTEIKNLLKQRTTEALETGAFGAPWFVIQKIGEPNRCLWGSDKIPIVLNEVGVEFCGPMKSKI</sequence>
<protein>
    <submittedName>
        <fullName evidence="2">DSBA-like thioredoxin domain-containing protein</fullName>
    </submittedName>
</protein>
<evidence type="ECO:0000313" key="2">
    <source>
        <dbReference type="WBParaSite" id="ES5_v2.g14020.t1"/>
    </source>
</evidence>